<dbReference type="AlphaFoldDB" id="A0A512E3A9"/>
<dbReference type="SMART" id="SM00028">
    <property type="entry name" value="TPR"/>
    <property type="match status" value="3"/>
</dbReference>
<feature type="DNA-binding region" description="OmpR/PhoB-type" evidence="3">
    <location>
        <begin position="61"/>
        <end position="159"/>
    </location>
</feature>
<evidence type="ECO:0000256" key="3">
    <source>
        <dbReference type="PROSITE-ProRule" id="PRU01091"/>
    </source>
</evidence>
<dbReference type="SUPFAM" id="SSF48452">
    <property type="entry name" value="TPR-like"/>
    <property type="match status" value="1"/>
</dbReference>
<dbReference type="InterPro" id="IPR016032">
    <property type="entry name" value="Sig_transdc_resp-reg_C-effctor"/>
</dbReference>
<gene>
    <name evidence="5" type="ORF">SAE02_73710</name>
</gene>
<dbReference type="PROSITE" id="PS50005">
    <property type="entry name" value="TPR"/>
    <property type="match status" value="1"/>
</dbReference>
<dbReference type="GO" id="GO:0000160">
    <property type="term" value="P:phosphorelay signal transduction system"/>
    <property type="evidence" value="ECO:0007669"/>
    <property type="project" value="InterPro"/>
</dbReference>
<organism evidence="5 6">
    <name type="scientific">Skermanella aerolata</name>
    <dbReference type="NCBI Taxonomy" id="393310"/>
    <lineage>
        <taxon>Bacteria</taxon>
        <taxon>Pseudomonadati</taxon>
        <taxon>Pseudomonadota</taxon>
        <taxon>Alphaproteobacteria</taxon>
        <taxon>Rhodospirillales</taxon>
        <taxon>Azospirillaceae</taxon>
        <taxon>Skermanella</taxon>
    </lineage>
</organism>
<dbReference type="Gene3D" id="1.25.40.10">
    <property type="entry name" value="Tetratricopeptide repeat domain"/>
    <property type="match status" value="1"/>
</dbReference>
<keyword evidence="1 3" id="KW-0238">DNA-binding</keyword>
<comment type="caution">
    <text evidence="5">The sequence shown here is derived from an EMBL/GenBank/DDBJ whole genome shotgun (WGS) entry which is preliminary data.</text>
</comment>
<dbReference type="Gene3D" id="3.40.50.10070">
    <property type="entry name" value="TolB, N-terminal domain"/>
    <property type="match status" value="1"/>
</dbReference>
<dbReference type="GO" id="GO:0003677">
    <property type="term" value="F:DNA binding"/>
    <property type="evidence" value="ECO:0007669"/>
    <property type="project" value="UniProtKB-UniRule"/>
</dbReference>
<proteinExistence type="predicted"/>
<sequence>MTALLSNAPTTRRLLTVPNAIRSELNSVGIGRAFLPSAKCPIAEEVSPDQSPDGPVCAEGSLRYWFEDFALDTDRCELRRGTDLVPLTPQVFDLLVYVIRNREIVVSRDDLIAAVWGGRIVSDSALTTRINATRSIIGDSGGQQRLIKTLPRKGIRFVGAVREEGKPIEVAEMGQAAQRPEPNLTLPDRPSIAVLPFTNLSGDALQDYFTDGVVEDIITEFSRFSELFVIARNSSFTYKEQSTDVRDVGRDLGVRYVLKGSVRKVASRVRITGQLIDATSGIHIWADRFESALDDIFALQDQITESVVGAIAPRLEQAEIERAKRKPTEVLNAYDCFLRGMAAWHHWGRSSHDNALKLFYHAIELDPEFGRPYALAAACYLMRKANGWTVDRPAEVAETERLARLGADLGGADAVALAWSAHALGHVVGDIKTGIALIDHALLLNANLAVAWQRSGWLRIYAGDCERAVEHIKRAMRLSPLDPLIHLAHSAMAFGYFLLEDLDEASAWAERALHLRSNWPPALRVLAMSAALGGRNQAARQAMARLRLIQPQLRISNLHEQNFLRPEHMAKCMEAMRKAGLPE</sequence>
<protein>
    <submittedName>
        <fullName evidence="5">Transcriptional regulator</fullName>
    </submittedName>
</protein>
<dbReference type="PROSITE" id="PS51755">
    <property type="entry name" value="OMPR_PHOB"/>
    <property type="match status" value="1"/>
</dbReference>
<dbReference type="InterPro" id="IPR019734">
    <property type="entry name" value="TPR_rpt"/>
</dbReference>
<dbReference type="Pfam" id="PF00486">
    <property type="entry name" value="Trans_reg_C"/>
    <property type="match status" value="1"/>
</dbReference>
<dbReference type="SUPFAM" id="SSF46894">
    <property type="entry name" value="C-terminal effector domain of the bipartite response regulators"/>
    <property type="match status" value="1"/>
</dbReference>
<accession>A0A512E3A9</accession>
<dbReference type="Proteomes" id="UP000321523">
    <property type="component" value="Unassembled WGS sequence"/>
</dbReference>
<feature type="repeat" description="TPR" evidence="2">
    <location>
        <begin position="449"/>
        <end position="482"/>
    </location>
</feature>
<evidence type="ECO:0000256" key="2">
    <source>
        <dbReference type="PROSITE-ProRule" id="PRU00339"/>
    </source>
</evidence>
<dbReference type="SMART" id="SM00862">
    <property type="entry name" value="Trans_reg_C"/>
    <property type="match status" value="1"/>
</dbReference>
<evidence type="ECO:0000256" key="1">
    <source>
        <dbReference type="ARBA" id="ARBA00023125"/>
    </source>
</evidence>
<feature type="domain" description="OmpR/PhoB-type" evidence="4">
    <location>
        <begin position="61"/>
        <end position="159"/>
    </location>
</feature>
<dbReference type="InterPro" id="IPR036388">
    <property type="entry name" value="WH-like_DNA-bd_sf"/>
</dbReference>
<keyword evidence="6" id="KW-1185">Reference proteome</keyword>
<dbReference type="GO" id="GO:0006355">
    <property type="term" value="P:regulation of DNA-templated transcription"/>
    <property type="evidence" value="ECO:0007669"/>
    <property type="project" value="InterPro"/>
</dbReference>
<evidence type="ECO:0000313" key="5">
    <source>
        <dbReference type="EMBL" id="GEO43223.1"/>
    </source>
</evidence>
<keyword evidence="2" id="KW-0802">TPR repeat</keyword>
<name>A0A512E3A9_9PROT</name>
<dbReference type="InterPro" id="IPR001867">
    <property type="entry name" value="OmpR/PhoB-type_DNA-bd"/>
</dbReference>
<dbReference type="CDD" id="cd00383">
    <property type="entry name" value="trans_reg_C"/>
    <property type="match status" value="1"/>
</dbReference>
<evidence type="ECO:0000259" key="4">
    <source>
        <dbReference type="PROSITE" id="PS51755"/>
    </source>
</evidence>
<dbReference type="InterPro" id="IPR011990">
    <property type="entry name" value="TPR-like_helical_dom_sf"/>
</dbReference>
<reference evidence="5 6" key="1">
    <citation type="submission" date="2019-07" db="EMBL/GenBank/DDBJ databases">
        <title>Whole genome shotgun sequence of Skermanella aerolata NBRC 106429.</title>
        <authorList>
            <person name="Hosoyama A."/>
            <person name="Uohara A."/>
            <person name="Ohji S."/>
            <person name="Ichikawa N."/>
        </authorList>
    </citation>
    <scope>NUCLEOTIDE SEQUENCE [LARGE SCALE GENOMIC DNA]</scope>
    <source>
        <strain evidence="5 6">NBRC 106429</strain>
    </source>
</reference>
<dbReference type="EMBL" id="BJYZ01000067">
    <property type="protein sequence ID" value="GEO43223.1"/>
    <property type="molecule type" value="Genomic_DNA"/>
</dbReference>
<evidence type="ECO:0000313" key="6">
    <source>
        <dbReference type="Proteomes" id="UP000321523"/>
    </source>
</evidence>
<dbReference type="Gene3D" id="1.10.10.10">
    <property type="entry name" value="Winged helix-like DNA-binding domain superfamily/Winged helix DNA-binding domain"/>
    <property type="match status" value="1"/>
</dbReference>